<sequence>MDNILSTTVANPPPVPIIDSSFAPNQAPSQMGVSYIDNAQPPQYHQHLPYNLPQRIPNQDISQGIQIPVPQPHAADPQLAHQHFQNLPQDPQLQPHLLYQNNLPMHPDQAHISRVPMGNGAQIQFQPMAAGNIQIPQPGIGLDPNMHIPYGPQPVETLPITDPRFQHVPQQHIPLQHIPDSQI</sequence>
<dbReference type="Proteomes" id="UP001165101">
    <property type="component" value="Unassembled WGS sequence"/>
</dbReference>
<comment type="caution">
    <text evidence="1">The sequence shown here is derived from an EMBL/GenBank/DDBJ whole genome shotgun (WGS) entry which is preliminary data.</text>
</comment>
<reference evidence="1" key="1">
    <citation type="submission" date="2023-04" db="EMBL/GenBank/DDBJ databases">
        <title>Candida boidinii NBRC 1967.</title>
        <authorList>
            <person name="Ichikawa N."/>
            <person name="Sato H."/>
            <person name="Tonouchi N."/>
        </authorList>
    </citation>
    <scope>NUCLEOTIDE SEQUENCE</scope>
    <source>
        <strain evidence="1">NBRC 1967</strain>
    </source>
</reference>
<keyword evidence="2" id="KW-1185">Reference proteome</keyword>
<protein>
    <submittedName>
        <fullName evidence="1">Unnamed protein product</fullName>
    </submittedName>
</protein>
<name>A0ACB5U481_CANBO</name>
<organism evidence="1 2">
    <name type="scientific">Candida boidinii</name>
    <name type="common">Yeast</name>
    <dbReference type="NCBI Taxonomy" id="5477"/>
    <lineage>
        <taxon>Eukaryota</taxon>
        <taxon>Fungi</taxon>
        <taxon>Dikarya</taxon>
        <taxon>Ascomycota</taxon>
        <taxon>Saccharomycotina</taxon>
        <taxon>Pichiomycetes</taxon>
        <taxon>Pichiales</taxon>
        <taxon>Pichiaceae</taxon>
        <taxon>Ogataea</taxon>
        <taxon>Ogataea/Candida clade</taxon>
    </lineage>
</organism>
<dbReference type="EMBL" id="BSXV01005096">
    <property type="protein sequence ID" value="GMF01743.1"/>
    <property type="molecule type" value="Genomic_DNA"/>
</dbReference>
<evidence type="ECO:0000313" key="2">
    <source>
        <dbReference type="Proteomes" id="UP001165101"/>
    </source>
</evidence>
<proteinExistence type="predicted"/>
<accession>A0ACB5U481</accession>
<gene>
    <name evidence="1" type="ORF">Cboi01_000593000</name>
</gene>
<evidence type="ECO:0000313" key="1">
    <source>
        <dbReference type="EMBL" id="GMF01743.1"/>
    </source>
</evidence>